<dbReference type="AlphaFoldDB" id="L0DAU2"/>
<dbReference type="Pfam" id="PF13384">
    <property type="entry name" value="HTH_23"/>
    <property type="match status" value="1"/>
</dbReference>
<organism evidence="2 3">
    <name type="scientific">Singulisphaera acidiphila (strain ATCC BAA-1392 / DSM 18658 / VKM B-2454 / MOB10)</name>
    <dbReference type="NCBI Taxonomy" id="886293"/>
    <lineage>
        <taxon>Bacteria</taxon>
        <taxon>Pseudomonadati</taxon>
        <taxon>Planctomycetota</taxon>
        <taxon>Planctomycetia</taxon>
        <taxon>Isosphaerales</taxon>
        <taxon>Isosphaeraceae</taxon>
        <taxon>Singulisphaera</taxon>
    </lineage>
</organism>
<evidence type="ECO:0008006" key="4">
    <source>
        <dbReference type="Google" id="ProtNLM"/>
    </source>
</evidence>
<accession>L0DAU2</accession>
<gene>
    <name evidence="2" type="ordered locus">Sinac_2167</name>
</gene>
<dbReference type="RefSeq" id="WP_015245657.1">
    <property type="nucleotide sequence ID" value="NC_019892.1"/>
</dbReference>
<evidence type="ECO:0000313" key="3">
    <source>
        <dbReference type="Proteomes" id="UP000010798"/>
    </source>
</evidence>
<dbReference type="HOGENOM" id="CLU_041125_3_1_0"/>
<feature type="compositionally biased region" description="Basic residues" evidence="1">
    <location>
        <begin position="159"/>
        <end position="168"/>
    </location>
</feature>
<dbReference type="EMBL" id="CP003364">
    <property type="protein sequence ID" value="AGA26494.1"/>
    <property type="molecule type" value="Genomic_DNA"/>
</dbReference>
<keyword evidence="3" id="KW-1185">Reference proteome</keyword>
<feature type="region of interest" description="Disordered" evidence="1">
    <location>
        <begin position="146"/>
        <end position="168"/>
    </location>
</feature>
<evidence type="ECO:0000313" key="2">
    <source>
        <dbReference type="EMBL" id="AGA26494.1"/>
    </source>
</evidence>
<dbReference type="Proteomes" id="UP000010798">
    <property type="component" value="Chromosome"/>
</dbReference>
<dbReference type="InterPro" id="IPR009057">
    <property type="entry name" value="Homeodomain-like_sf"/>
</dbReference>
<reference evidence="2 3" key="1">
    <citation type="submission" date="2012-02" db="EMBL/GenBank/DDBJ databases">
        <title>Complete sequence of chromosome of Singulisphaera acidiphila DSM 18658.</title>
        <authorList>
            <consortium name="US DOE Joint Genome Institute (JGI-PGF)"/>
            <person name="Lucas S."/>
            <person name="Copeland A."/>
            <person name="Lapidus A."/>
            <person name="Glavina del Rio T."/>
            <person name="Dalin E."/>
            <person name="Tice H."/>
            <person name="Bruce D."/>
            <person name="Goodwin L."/>
            <person name="Pitluck S."/>
            <person name="Peters L."/>
            <person name="Ovchinnikova G."/>
            <person name="Chertkov O."/>
            <person name="Kyrpides N."/>
            <person name="Mavromatis K."/>
            <person name="Ivanova N."/>
            <person name="Brettin T."/>
            <person name="Detter J.C."/>
            <person name="Han C."/>
            <person name="Larimer F."/>
            <person name="Land M."/>
            <person name="Hauser L."/>
            <person name="Markowitz V."/>
            <person name="Cheng J.-F."/>
            <person name="Hugenholtz P."/>
            <person name="Woyke T."/>
            <person name="Wu D."/>
            <person name="Tindall B."/>
            <person name="Pomrenke H."/>
            <person name="Brambilla E."/>
            <person name="Klenk H.-P."/>
            <person name="Eisen J.A."/>
        </authorList>
    </citation>
    <scope>NUCLEOTIDE SEQUENCE [LARGE SCALE GENOMIC DNA]</scope>
    <source>
        <strain evidence="3">ATCC BAA-1392 / DSM 18658 / VKM B-2454 / MOB10</strain>
    </source>
</reference>
<proteinExistence type="predicted"/>
<dbReference type="KEGG" id="saci:Sinac_2167"/>
<evidence type="ECO:0000256" key="1">
    <source>
        <dbReference type="SAM" id="MobiDB-lite"/>
    </source>
</evidence>
<dbReference type="SUPFAM" id="SSF46689">
    <property type="entry name" value="Homeodomain-like"/>
    <property type="match status" value="1"/>
</dbReference>
<feature type="compositionally biased region" description="Basic and acidic residues" evidence="1">
    <location>
        <begin position="146"/>
        <end position="155"/>
    </location>
</feature>
<protein>
    <recommendedName>
        <fullName evidence="4">Transposase</fullName>
    </recommendedName>
</protein>
<sequence>MKPPLFVRPLSSEECQILRAGLRSPSAFTLRRSQILLASAEGLKPSEIRARLGCATQTVRDVLRAFTAEGTTCLREKSHCPKSARSALDDAGRARLRALLHRSPRDFGKTTDSWTLATAAEVCHECGLTERLVSGETIRQALRRLEAGQDLDHQPRPGIRAKKKRGTD</sequence>
<dbReference type="eggNOG" id="COG3415">
    <property type="taxonomic scope" value="Bacteria"/>
</dbReference>
<dbReference type="STRING" id="886293.Sinac_2167"/>
<name>L0DAU2_SINAD</name>